<protein>
    <submittedName>
        <fullName evidence="1">Uncharacterized protein</fullName>
    </submittedName>
</protein>
<sequence length="189" mass="21848">MGTDVDLQSGVLVHYLTVVKMLELSKQGVELVKEQLLSDTEFCETISSFKAWFSEPDQSGFVETGNAKTWLEKVRSHHTFQAWLCRWCEANQCEIGRYEQYDMDDLVERSIALPVRLAASHMGIEMPRFQVRAFANSKLTNLWNIELGHVYFDFRVEDCFEFKLTEMGAALQKQLDVELDVSEWATVSY</sequence>
<reference evidence="1 2" key="1">
    <citation type="submission" date="2019-02" db="EMBL/GenBank/DDBJ databases">
        <title>Deep-cultivation of Planctomycetes and their phenomic and genomic characterization uncovers novel biology.</title>
        <authorList>
            <person name="Wiegand S."/>
            <person name="Jogler M."/>
            <person name="Boedeker C."/>
            <person name="Pinto D."/>
            <person name="Vollmers J."/>
            <person name="Rivas-Marin E."/>
            <person name="Kohn T."/>
            <person name="Peeters S.H."/>
            <person name="Heuer A."/>
            <person name="Rast P."/>
            <person name="Oberbeckmann S."/>
            <person name="Bunk B."/>
            <person name="Jeske O."/>
            <person name="Meyerdierks A."/>
            <person name="Storesund J.E."/>
            <person name="Kallscheuer N."/>
            <person name="Luecker S."/>
            <person name="Lage O.M."/>
            <person name="Pohl T."/>
            <person name="Merkel B.J."/>
            <person name="Hornburger P."/>
            <person name="Mueller R.-W."/>
            <person name="Bruemmer F."/>
            <person name="Labrenz M."/>
            <person name="Spormann A.M."/>
            <person name="Op Den Camp H."/>
            <person name="Overmann J."/>
            <person name="Amann R."/>
            <person name="Jetten M.S.M."/>
            <person name="Mascher T."/>
            <person name="Medema M.H."/>
            <person name="Devos D.P."/>
            <person name="Kaster A.-K."/>
            <person name="Ovreas L."/>
            <person name="Rohde M."/>
            <person name="Galperin M.Y."/>
            <person name="Jogler C."/>
        </authorList>
    </citation>
    <scope>NUCLEOTIDE SEQUENCE [LARGE SCALE GENOMIC DNA]</scope>
    <source>
        <strain evidence="1 2">CA13</strain>
    </source>
</reference>
<keyword evidence="2" id="KW-1185">Reference proteome</keyword>
<dbReference type="EMBL" id="SJPJ01000001">
    <property type="protein sequence ID" value="TWT84540.1"/>
    <property type="molecule type" value="Genomic_DNA"/>
</dbReference>
<dbReference type="Proteomes" id="UP000315010">
    <property type="component" value="Unassembled WGS sequence"/>
</dbReference>
<name>A0A5C5ZBJ4_9BACT</name>
<evidence type="ECO:0000313" key="1">
    <source>
        <dbReference type="EMBL" id="TWT84540.1"/>
    </source>
</evidence>
<dbReference type="RefSeq" id="WP_146402318.1">
    <property type="nucleotide sequence ID" value="NZ_SJPJ01000001.1"/>
</dbReference>
<proteinExistence type="predicted"/>
<evidence type="ECO:0000313" key="2">
    <source>
        <dbReference type="Proteomes" id="UP000315010"/>
    </source>
</evidence>
<comment type="caution">
    <text evidence="1">The sequence shown here is derived from an EMBL/GenBank/DDBJ whole genome shotgun (WGS) entry which is preliminary data.</text>
</comment>
<organism evidence="1 2">
    <name type="scientific">Novipirellula herctigrandis</name>
    <dbReference type="NCBI Taxonomy" id="2527986"/>
    <lineage>
        <taxon>Bacteria</taxon>
        <taxon>Pseudomonadati</taxon>
        <taxon>Planctomycetota</taxon>
        <taxon>Planctomycetia</taxon>
        <taxon>Pirellulales</taxon>
        <taxon>Pirellulaceae</taxon>
        <taxon>Novipirellula</taxon>
    </lineage>
</organism>
<gene>
    <name evidence="1" type="ORF">CA13_60200</name>
</gene>
<accession>A0A5C5ZBJ4</accession>
<dbReference type="AlphaFoldDB" id="A0A5C5ZBJ4"/>